<dbReference type="InterPro" id="IPR007484">
    <property type="entry name" value="Peptidase_M28"/>
</dbReference>
<comment type="similarity">
    <text evidence="1">Belongs to the peptidase M28 family. M28A subfamily.</text>
</comment>
<dbReference type="InterPro" id="IPR046450">
    <property type="entry name" value="PA_dom_sf"/>
</dbReference>
<dbReference type="SUPFAM" id="SSF52025">
    <property type="entry name" value="PA domain"/>
    <property type="match status" value="1"/>
</dbReference>
<dbReference type="STRING" id="1296565.SAMN05660657_00826"/>
<evidence type="ECO:0000256" key="8">
    <source>
        <dbReference type="SAM" id="MobiDB-lite"/>
    </source>
</evidence>
<proteinExistence type="inferred from homology"/>
<dbReference type="GO" id="GO:0004177">
    <property type="term" value="F:aminopeptidase activity"/>
    <property type="evidence" value="ECO:0007669"/>
    <property type="project" value="UniProtKB-KW"/>
</dbReference>
<feature type="region of interest" description="Disordered" evidence="8">
    <location>
        <begin position="583"/>
        <end position="607"/>
    </location>
</feature>
<feature type="region of interest" description="Disordered" evidence="8">
    <location>
        <begin position="21"/>
        <end position="53"/>
    </location>
</feature>
<reference evidence="12" key="1">
    <citation type="submission" date="2016-10" db="EMBL/GenBank/DDBJ databases">
        <authorList>
            <person name="Varghese N."/>
            <person name="Submissions S."/>
        </authorList>
    </citation>
    <scope>NUCLEOTIDE SEQUENCE [LARGE SCALE GENOMIC DNA]</scope>
    <source>
        <strain evidence="12">DSM 46136</strain>
    </source>
</reference>
<organism evidence="11 12">
    <name type="scientific">Geodermatophilus amargosae</name>
    <dbReference type="NCBI Taxonomy" id="1296565"/>
    <lineage>
        <taxon>Bacteria</taxon>
        <taxon>Bacillati</taxon>
        <taxon>Actinomycetota</taxon>
        <taxon>Actinomycetes</taxon>
        <taxon>Geodermatophilales</taxon>
        <taxon>Geodermatophilaceae</taxon>
        <taxon>Geodermatophilus</taxon>
    </lineage>
</organism>
<keyword evidence="5" id="KW-0732">Signal</keyword>
<dbReference type="InterPro" id="IPR045175">
    <property type="entry name" value="M28_fam"/>
</dbReference>
<evidence type="ECO:0000256" key="1">
    <source>
        <dbReference type="ARBA" id="ARBA00005957"/>
    </source>
</evidence>
<keyword evidence="3" id="KW-0645">Protease</keyword>
<keyword evidence="6" id="KW-0378">Hydrolase</keyword>
<evidence type="ECO:0000259" key="10">
    <source>
        <dbReference type="Pfam" id="PF04389"/>
    </source>
</evidence>
<evidence type="ECO:0000256" key="6">
    <source>
        <dbReference type="ARBA" id="ARBA00022801"/>
    </source>
</evidence>
<keyword evidence="12" id="KW-1185">Reference proteome</keyword>
<accession>A0A1I6Y1X7</accession>
<keyword evidence="4" id="KW-0479">Metal-binding</keyword>
<evidence type="ECO:0000256" key="5">
    <source>
        <dbReference type="ARBA" id="ARBA00022729"/>
    </source>
</evidence>
<name>A0A1I6Y1X7_9ACTN</name>
<dbReference type="InterPro" id="IPR003137">
    <property type="entry name" value="PA_domain"/>
</dbReference>
<evidence type="ECO:0000256" key="4">
    <source>
        <dbReference type="ARBA" id="ARBA00022723"/>
    </source>
</evidence>
<evidence type="ECO:0000313" key="12">
    <source>
        <dbReference type="Proteomes" id="UP000199546"/>
    </source>
</evidence>
<protein>
    <submittedName>
        <fullName evidence="11">PA domain-containing protein</fullName>
    </submittedName>
</protein>
<dbReference type="EMBL" id="FPBA01000002">
    <property type="protein sequence ID" value="SFT44436.1"/>
    <property type="molecule type" value="Genomic_DNA"/>
</dbReference>
<dbReference type="GO" id="GO:0006508">
    <property type="term" value="P:proteolysis"/>
    <property type="evidence" value="ECO:0007669"/>
    <property type="project" value="UniProtKB-KW"/>
</dbReference>
<dbReference type="Pfam" id="PF02225">
    <property type="entry name" value="PA"/>
    <property type="match status" value="1"/>
</dbReference>
<feature type="domain" description="Peptidase M28" evidence="10">
    <location>
        <begin position="340"/>
        <end position="556"/>
    </location>
</feature>
<dbReference type="Gene3D" id="3.40.630.10">
    <property type="entry name" value="Zn peptidases"/>
    <property type="match status" value="1"/>
</dbReference>
<dbReference type="Pfam" id="PF04389">
    <property type="entry name" value="Peptidase_M28"/>
    <property type="match status" value="1"/>
</dbReference>
<evidence type="ECO:0000256" key="2">
    <source>
        <dbReference type="ARBA" id="ARBA00022438"/>
    </source>
</evidence>
<dbReference type="CDD" id="cd03876">
    <property type="entry name" value="M28_SGAP_like"/>
    <property type="match status" value="1"/>
</dbReference>
<dbReference type="PANTHER" id="PTHR12147">
    <property type="entry name" value="METALLOPEPTIDASE M28 FAMILY MEMBER"/>
    <property type="match status" value="1"/>
</dbReference>
<evidence type="ECO:0000256" key="7">
    <source>
        <dbReference type="ARBA" id="ARBA00022833"/>
    </source>
</evidence>
<dbReference type="InterPro" id="IPR041756">
    <property type="entry name" value="M28_SGAP-like"/>
</dbReference>
<feature type="domain" description="PA" evidence="9">
    <location>
        <begin position="219"/>
        <end position="319"/>
    </location>
</feature>
<dbReference type="Gene3D" id="3.50.30.30">
    <property type="match status" value="1"/>
</dbReference>
<dbReference type="GO" id="GO:0008235">
    <property type="term" value="F:metalloexopeptidase activity"/>
    <property type="evidence" value="ECO:0007669"/>
    <property type="project" value="InterPro"/>
</dbReference>
<keyword evidence="2" id="KW-0031">Aminopeptidase</keyword>
<evidence type="ECO:0000313" key="11">
    <source>
        <dbReference type="EMBL" id="SFT44436.1"/>
    </source>
</evidence>
<dbReference type="AlphaFoldDB" id="A0A1I6Y1X7"/>
<dbReference type="Proteomes" id="UP000199546">
    <property type="component" value="Unassembled WGS sequence"/>
</dbReference>
<dbReference type="GO" id="GO:0046872">
    <property type="term" value="F:metal ion binding"/>
    <property type="evidence" value="ECO:0007669"/>
    <property type="project" value="UniProtKB-KW"/>
</dbReference>
<dbReference type="PANTHER" id="PTHR12147:SF26">
    <property type="entry name" value="PEPTIDASE M28 DOMAIN-CONTAINING PROTEIN"/>
    <property type="match status" value="1"/>
</dbReference>
<dbReference type="SUPFAM" id="SSF53187">
    <property type="entry name" value="Zn-dependent exopeptidases"/>
    <property type="match status" value="1"/>
</dbReference>
<gene>
    <name evidence="11" type="ORF">SAMN05660657_00826</name>
</gene>
<evidence type="ECO:0000259" key="9">
    <source>
        <dbReference type="Pfam" id="PF02225"/>
    </source>
</evidence>
<keyword evidence="7" id="KW-0862">Zinc</keyword>
<sequence>MDAVLRRSAAALYLLTAPDHPRPIGNRDVSAGHRGPADLTRGNGMTDRRTGSARTGTKAVAAAAGGLLVALALPATAAGATPGGHGWPAHHGAPGGHGCEDRSNNTYDKLLECVTLEGVMEHLEEFQKIADNSTDPVYPGTRAAGTDGYADSVEYVAGLLRDAGYAVTLDPVEITFNFPAVLRQLTPGAAEYETGVFTGSGSGAVEGQVIAVDINLETGPTAVSTSGCEAADFEGVDWSGENDIALVQRGTCFFGTKAYYAQQAGAEAVIVMNQGNTPEREELIVADATSVDEPIPGAPGPVTHGIPVVGASSADGLALAAATSTAYVNVLPAETRIDHNVIAELPGKNADNVVMAGAHLDSVIEGPGINDNGSGSAAILETALMMADTKPQNTLRFAWWAAEEQGLVGSADYVEGLTQAERDRIALYMNYDMVGSPNYVFMVYDSDESTFPAPEGVTIPPGSIAIEDLYESYYTHVGEPYDDTEFSGRSDYEAFILAGIPSGGLFTGAEVIKTEEQAAIWGGTAGEQFDPCYHQACDTIENLDPHALEVNSDLIAFAMLTFAYSTESVNGVPGKRVPGRPFQLPAPAGPEGTFAGEDGGLGHHHDA</sequence>
<evidence type="ECO:0000256" key="3">
    <source>
        <dbReference type="ARBA" id="ARBA00022670"/>
    </source>
</evidence>